<dbReference type="Pfam" id="PF00307">
    <property type="entry name" value="CH"/>
    <property type="match status" value="1"/>
</dbReference>
<sequence>MELSRSVCRAPPPRQATGRSHSHSGGVVVCAHVISAPPGGGQGPAGPQAPSAAAQVKRRLHSTTYLTRHASERARPNYSLLLLLLPTTTSSRQPLNTIVAHVLSRRPPARSLALTRPTLTPPTPTSRGGSIAAVPRVPEIQRHARPLPHTTAFRSRRPPSSFRGSIRDRRPPPALTLSPLSPDPDTTVAMASVTSLDKDLRQMRLDKYTPAAANEARKWIEDTLGERLPSSDLLEGLKDGVALCKLVNRAVPPPGVRFKQSAMPFVQMENISHFLRACQAPPLNLQQHDMFLTVDLFEQKDPAQVLQCLGAFSRAANAVNPRSFPTAIGPKTRGVVSPQGTGAAPATPTGLRDRGTSITSNTSSAYGASKPVLPHRTGDSASGRWSPTKGHGKTPSSGGSPGTVSSWSKREQEGATSPAWNIAQYGYMGGASQGNLGIAFGGRRQITNAGPQVPSLADKERRRREEEERQRQEAEDEERRRRAEEEEAKREEERRWEEETERLREEERRKAEEEKRQWAEQERQWQLAEQQRLKEEREAEARLQEERRRARSQSDNKLRGQFLSQYQAEQADAENSHTSRIKELEKELELARQREAEYERERQGRPSRSDRPANEITPPKPRSRSRHAATASPPAAKGPDREPARFESWSKDEREVLQTAWNQHQERLEEEDAQDTPSPLVTTRRPLPDPTAAAAPKIKSPSGGSRPLPDPSKYTSPPAPQPSRTDRFLAGNAPPAQAAAQTTYARELGATEERDGEDRRRAQSQAKTKAGGWASKSLLEREMEMERERQREWEEAQRETARAARPADGAVDGIGGGVGGRWDVGQWSGYTGGDSQNRGGQGIGAGRRQIVGPRPLPGAGR</sequence>
<evidence type="ECO:0000313" key="4">
    <source>
        <dbReference type="Proteomes" id="UP000245956"/>
    </source>
</evidence>
<gene>
    <name evidence="3" type="ORF">PCL_07972</name>
</gene>
<dbReference type="GO" id="GO:0007015">
    <property type="term" value="P:actin filament organization"/>
    <property type="evidence" value="ECO:0007669"/>
    <property type="project" value="TreeGrafter"/>
</dbReference>
<dbReference type="SMART" id="SM00033">
    <property type="entry name" value="CH"/>
    <property type="match status" value="1"/>
</dbReference>
<dbReference type="Proteomes" id="UP000245956">
    <property type="component" value="Unassembled WGS sequence"/>
</dbReference>
<reference evidence="3 4" key="1">
    <citation type="journal article" date="2016" name="Front. Microbiol.">
        <title>Genome and transcriptome sequences reveal the specific parasitism of the nematophagous Purpureocillium lilacinum 36-1.</title>
        <authorList>
            <person name="Xie J."/>
            <person name="Li S."/>
            <person name="Mo C."/>
            <person name="Xiao X."/>
            <person name="Peng D."/>
            <person name="Wang G."/>
            <person name="Xiao Y."/>
        </authorList>
    </citation>
    <scope>NUCLEOTIDE SEQUENCE [LARGE SCALE GENOMIC DNA]</scope>
    <source>
        <strain evidence="3 4">36-1</strain>
    </source>
</reference>
<evidence type="ECO:0000313" key="3">
    <source>
        <dbReference type="EMBL" id="PWI74658.1"/>
    </source>
</evidence>
<evidence type="ECO:0000259" key="2">
    <source>
        <dbReference type="PROSITE" id="PS50021"/>
    </source>
</evidence>
<feature type="compositionally biased region" description="Gly residues" evidence="1">
    <location>
        <begin position="812"/>
        <end position="822"/>
    </location>
</feature>
<feature type="region of interest" description="Disordered" evidence="1">
    <location>
        <begin position="1"/>
        <end position="24"/>
    </location>
</feature>
<dbReference type="GO" id="GO:0051015">
    <property type="term" value="F:actin filament binding"/>
    <property type="evidence" value="ECO:0007669"/>
    <property type="project" value="TreeGrafter"/>
</dbReference>
<feature type="compositionally biased region" description="Basic and acidic residues" evidence="1">
    <location>
        <begin position="531"/>
        <end position="558"/>
    </location>
</feature>
<feature type="compositionally biased region" description="Basic and acidic residues" evidence="1">
    <location>
        <begin position="574"/>
        <end position="613"/>
    </location>
</feature>
<dbReference type="PRINTS" id="PR00888">
    <property type="entry name" value="SM22CALPONIN"/>
</dbReference>
<feature type="region of interest" description="Disordered" evidence="1">
    <location>
        <begin position="141"/>
        <end position="186"/>
    </location>
</feature>
<feature type="compositionally biased region" description="Low complexity" evidence="1">
    <location>
        <begin position="393"/>
        <end position="406"/>
    </location>
</feature>
<dbReference type="PROSITE" id="PS50021">
    <property type="entry name" value="CH"/>
    <property type="match status" value="1"/>
</dbReference>
<proteinExistence type="predicted"/>
<dbReference type="InterPro" id="IPR003096">
    <property type="entry name" value="SM22_calponin"/>
</dbReference>
<dbReference type="InterPro" id="IPR036872">
    <property type="entry name" value="CH_dom_sf"/>
</dbReference>
<dbReference type="Gene3D" id="1.10.418.10">
    <property type="entry name" value="Calponin-like domain"/>
    <property type="match status" value="1"/>
</dbReference>
<dbReference type="CDD" id="cd21210">
    <property type="entry name" value="CH_SCP1-like"/>
    <property type="match status" value="1"/>
</dbReference>
<dbReference type="AlphaFoldDB" id="A0A2U3EJG6"/>
<feature type="region of interest" description="Disordered" evidence="1">
    <location>
        <begin position="446"/>
        <end position="861"/>
    </location>
</feature>
<feature type="compositionally biased region" description="Basic and acidic residues" evidence="1">
    <location>
        <begin position="457"/>
        <end position="523"/>
    </location>
</feature>
<dbReference type="GO" id="GO:0015629">
    <property type="term" value="C:actin cytoskeleton"/>
    <property type="evidence" value="ECO:0007669"/>
    <property type="project" value="TreeGrafter"/>
</dbReference>
<organism evidence="3 4">
    <name type="scientific">Purpureocillium lilacinum</name>
    <name type="common">Paecilomyces lilacinus</name>
    <dbReference type="NCBI Taxonomy" id="33203"/>
    <lineage>
        <taxon>Eukaryota</taxon>
        <taxon>Fungi</taxon>
        <taxon>Dikarya</taxon>
        <taxon>Ascomycota</taxon>
        <taxon>Pezizomycotina</taxon>
        <taxon>Sordariomycetes</taxon>
        <taxon>Hypocreomycetidae</taxon>
        <taxon>Hypocreales</taxon>
        <taxon>Ophiocordycipitaceae</taxon>
        <taxon>Purpureocillium</taxon>
    </lineage>
</organism>
<feature type="compositionally biased region" description="Basic and acidic residues" evidence="1">
    <location>
        <begin position="638"/>
        <end position="656"/>
    </location>
</feature>
<comment type="caution">
    <text evidence="3">The sequence shown here is derived from an EMBL/GenBank/DDBJ whole genome shotgun (WGS) entry which is preliminary data.</text>
</comment>
<feature type="region of interest" description="Disordered" evidence="1">
    <location>
        <begin position="324"/>
        <end position="415"/>
    </location>
</feature>
<dbReference type="SUPFAM" id="SSF47576">
    <property type="entry name" value="Calponin-homology domain, CH-domain"/>
    <property type="match status" value="1"/>
</dbReference>
<name>A0A2U3EJG6_PURLI</name>
<dbReference type="EMBL" id="LCWV01000003">
    <property type="protein sequence ID" value="PWI74658.1"/>
    <property type="molecule type" value="Genomic_DNA"/>
</dbReference>
<dbReference type="PANTHER" id="PTHR47385:SF14">
    <property type="entry name" value="TRANSGELIN"/>
    <property type="match status" value="1"/>
</dbReference>
<feature type="domain" description="Calponin-homology (CH)" evidence="2">
    <location>
        <begin position="210"/>
        <end position="316"/>
    </location>
</feature>
<protein>
    <recommendedName>
        <fullName evidence="2">Calponin-homology (CH) domain-containing protein</fullName>
    </recommendedName>
</protein>
<feature type="compositionally biased region" description="Low complexity" evidence="1">
    <location>
        <begin position="733"/>
        <end position="743"/>
    </location>
</feature>
<feature type="compositionally biased region" description="Low complexity" evidence="1">
    <location>
        <begin position="175"/>
        <end position="186"/>
    </location>
</feature>
<dbReference type="PANTHER" id="PTHR47385">
    <property type="entry name" value="CALPONIN"/>
    <property type="match status" value="1"/>
</dbReference>
<dbReference type="InterPro" id="IPR050606">
    <property type="entry name" value="Calponin-like"/>
</dbReference>
<accession>A0A2U3EJG6</accession>
<feature type="compositionally biased region" description="Basic and acidic residues" evidence="1">
    <location>
        <begin position="778"/>
        <end position="802"/>
    </location>
</feature>
<feature type="compositionally biased region" description="Polar residues" evidence="1">
    <location>
        <begin position="356"/>
        <end position="366"/>
    </location>
</feature>
<evidence type="ECO:0000256" key="1">
    <source>
        <dbReference type="SAM" id="MobiDB-lite"/>
    </source>
</evidence>
<dbReference type="InterPro" id="IPR001715">
    <property type="entry name" value="CH_dom"/>
</dbReference>
<feature type="compositionally biased region" description="Basic and acidic residues" evidence="1">
    <location>
        <begin position="749"/>
        <end position="761"/>
    </location>
</feature>